<protein>
    <submittedName>
        <fullName evidence="3">Phage major capsid protein</fullName>
    </submittedName>
</protein>
<dbReference type="OrthoDB" id="637859at2"/>
<evidence type="ECO:0000259" key="2">
    <source>
        <dbReference type="Pfam" id="PF05065"/>
    </source>
</evidence>
<accession>A0A3A1WLZ0</accession>
<evidence type="ECO:0000313" key="3">
    <source>
        <dbReference type="EMBL" id="RIY00871.1"/>
    </source>
</evidence>
<evidence type="ECO:0000256" key="1">
    <source>
        <dbReference type="ARBA" id="ARBA00004328"/>
    </source>
</evidence>
<sequence>MHMHLRTKSNAGSGVDVDTITRAIEQRDTAVAARLDAIKKTADDGATKSRESEARLDELEQKMARGAGGGTPVREETWGEQFVKGVDIEGFRNNADRRKQSEGLLMKTTITSGATLGGALIRPHRDEAVLLPRRPLRVRDLIPSIQIGTGAVEYPKQTARSSAPAMVAEGQLKPESAISFEMKTTSAKVIAHWVPASRQILDNAAQLAGIIDNDLRYGLALKEDEQLLMGSGTGENLLGMIPQATAYAAPFTISGSTIIDQVGLAVLQASLTDFPPDGIIMHPSDWMRIRLQKDAGGNFIFGNPGIRDSAVLWGLPVVETTSMPIDKFLVGSFQSAATVYDRWLPRVEISTEHSDFFTRNLVAILAEERLAFAVKNPNALIYGDFGFVA</sequence>
<feature type="domain" description="Phage capsid-like C-terminal" evidence="2">
    <location>
        <begin position="117"/>
        <end position="385"/>
    </location>
</feature>
<comment type="caution">
    <text evidence="3">The sequence shown here is derived from an EMBL/GenBank/DDBJ whole genome shotgun (WGS) entry which is preliminary data.</text>
</comment>
<dbReference type="InterPro" id="IPR054612">
    <property type="entry name" value="Phage_capsid-like_C"/>
</dbReference>
<reference evidence="4" key="1">
    <citation type="submission" date="2018-09" db="EMBL/GenBank/DDBJ databases">
        <authorList>
            <person name="Tuo L."/>
        </authorList>
    </citation>
    <scope>NUCLEOTIDE SEQUENCE [LARGE SCALE GENOMIC DNA]</scope>
    <source>
        <strain evidence="4">M2BS4Y-1</strain>
    </source>
</reference>
<dbReference type="NCBIfam" id="TIGR01554">
    <property type="entry name" value="major_cap_HK97"/>
    <property type="match status" value="1"/>
</dbReference>
<dbReference type="Gene3D" id="3.30.2400.10">
    <property type="entry name" value="Major capsid protein gp5"/>
    <property type="match status" value="1"/>
</dbReference>
<organism evidence="3 4">
    <name type="scientific">Aureimonas flava</name>
    <dbReference type="NCBI Taxonomy" id="2320271"/>
    <lineage>
        <taxon>Bacteria</taxon>
        <taxon>Pseudomonadati</taxon>
        <taxon>Pseudomonadota</taxon>
        <taxon>Alphaproteobacteria</taxon>
        <taxon>Hyphomicrobiales</taxon>
        <taxon>Aurantimonadaceae</taxon>
        <taxon>Aureimonas</taxon>
    </lineage>
</organism>
<proteinExistence type="predicted"/>
<dbReference type="Pfam" id="PF05065">
    <property type="entry name" value="Phage_capsid"/>
    <property type="match status" value="1"/>
</dbReference>
<dbReference type="EMBL" id="QYRN01000005">
    <property type="protein sequence ID" value="RIY00871.1"/>
    <property type="molecule type" value="Genomic_DNA"/>
</dbReference>
<keyword evidence="4" id="KW-1185">Reference proteome</keyword>
<dbReference type="RefSeq" id="WP_119540073.1">
    <property type="nucleotide sequence ID" value="NZ_QYRN01000005.1"/>
</dbReference>
<dbReference type="InterPro" id="IPR024455">
    <property type="entry name" value="Phage_capsid"/>
</dbReference>
<gene>
    <name evidence="3" type="ORF">D3218_10740</name>
</gene>
<dbReference type="Proteomes" id="UP000265750">
    <property type="component" value="Unassembled WGS sequence"/>
</dbReference>
<dbReference type="AlphaFoldDB" id="A0A3A1WLZ0"/>
<dbReference type="Gene3D" id="3.30.2320.10">
    <property type="entry name" value="hypothetical protein PF0899 domain"/>
    <property type="match status" value="1"/>
</dbReference>
<name>A0A3A1WLZ0_9HYPH</name>
<evidence type="ECO:0000313" key="4">
    <source>
        <dbReference type="Proteomes" id="UP000265750"/>
    </source>
</evidence>
<comment type="subcellular location">
    <subcellularLocation>
        <location evidence="1">Virion</location>
    </subcellularLocation>
</comment>
<dbReference type="SUPFAM" id="SSF56563">
    <property type="entry name" value="Major capsid protein gp5"/>
    <property type="match status" value="1"/>
</dbReference>